<keyword evidence="7" id="KW-1185">Reference proteome</keyword>
<sequence length="291" mass="30567">MTTVDLLRHLRLFVTVAEEAHFGRAADRLGMTQPPVSQGVQRLEQRLGVVLLSRGAGGVHLTPAGTELLPRARALLEDAQRFSDDAERHRENRGALRIGVVPQLCDRQVAAIVAAARGSGGSRVVIASTAPTGELVDAVTAGQLDCALVHHPALITALDCGEVLKVPRWFLVPEDHPSATAAAPAVRSLRGLPIATVPRSHGTAAFDLFVDTVHAKGLDPEFLPAPTERDTVAAVAAGRAAGLTTDPRLDAPGVAVVTMPGDDFALRLRLVWRAPGPPSDVRDAVESALGS</sequence>
<evidence type="ECO:0000256" key="1">
    <source>
        <dbReference type="ARBA" id="ARBA00009437"/>
    </source>
</evidence>
<comment type="similarity">
    <text evidence="1">Belongs to the LysR transcriptional regulatory family.</text>
</comment>
<dbReference type="SUPFAM" id="SSF53850">
    <property type="entry name" value="Periplasmic binding protein-like II"/>
    <property type="match status" value="1"/>
</dbReference>
<dbReference type="PROSITE" id="PS50931">
    <property type="entry name" value="HTH_LYSR"/>
    <property type="match status" value="1"/>
</dbReference>
<dbReference type="Gene3D" id="3.40.190.10">
    <property type="entry name" value="Periplasmic binding protein-like II"/>
    <property type="match status" value="2"/>
</dbReference>
<proteinExistence type="inferred from homology"/>
<feature type="domain" description="HTH lysR-type" evidence="5">
    <location>
        <begin position="5"/>
        <end position="62"/>
    </location>
</feature>
<dbReference type="Pfam" id="PF03466">
    <property type="entry name" value="LysR_substrate"/>
    <property type="match status" value="1"/>
</dbReference>
<evidence type="ECO:0000313" key="7">
    <source>
        <dbReference type="Proteomes" id="UP001501116"/>
    </source>
</evidence>
<name>A0ABN2RLD5_9PSEU</name>
<dbReference type="InterPro" id="IPR005119">
    <property type="entry name" value="LysR_subst-bd"/>
</dbReference>
<dbReference type="PRINTS" id="PR00039">
    <property type="entry name" value="HTHLYSR"/>
</dbReference>
<dbReference type="PANTHER" id="PTHR30346:SF0">
    <property type="entry name" value="HCA OPERON TRANSCRIPTIONAL ACTIVATOR HCAR"/>
    <property type="match status" value="1"/>
</dbReference>
<comment type="caution">
    <text evidence="6">The sequence shown here is derived from an EMBL/GenBank/DDBJ whole genome shotgun (WGS) entry which is preliminary data.</text>
</comment>
<evidence type="ECO:0000313" key="6">
    <source>
        <dbReference type="EMBL" id="GAA1971090.1"/>
    </source>
</evidence>
<keyword evidence="4" id="KW-0804">Transcription</keyword>
<dbReference type="PANTHER" id="PTHR30346">
    <property type="entry name" value="TRANSCRIPTIONAL DUAL REGULATOR HCAR-RELATED"/>
    <property type="match status" value="1"/>
</dbReference>
<evidence type="ECO:0000256" key="3">
    <source>
        <dbReference type="ARBA" id="ARBA00023125"/>
    </source>
</evidence>
<dbReference type="EMBL" id="BAAANN010000021">
    <property type="protein sequence ID" value="GAA1971090.1"/>
    <property type="molecule type" value="Genomic_DNA"/>
</dbReference>
<dbReference type="InterPro" id="IPR036388">
    <property type="entry name" value="WH-like_DNA-bd_sf"/>
</dbReference>
<dbReference type="Pfam" id="PF00126">
    <property type="entry name" value="HTH_1"/>
    <property type="match status" value="1"/>
</dbReference>
<protein>
    <submittedName>
        <fullName evidence="6">LysR family transcriptional regulator</fullName>
    </submittedName>
</protein>
<keyword evidence="2" id="KW-0805">Transcription regulation</keyword>
<dbReference type="InterPro" id="IPR000847">
    <property type="entry name" value="LysR_HTH_N"/>
</dbReference>
<keyword evidence="3" id="KW-0238">DNA-binding</keyword>
<evidence type="ECO:0000256" key="4">
    <source>
        <dbReference type="ARBA" id="ARBA00023163"/>
    </source>
</evidence>
<organism evidence="6 7">
    <name type="scientific">Amycolatopsis minnesotensis</name>
    <dbReference type="NCBI Taxonomy" id="337894"/>
    <lineage>
        <taxon>Bacteria</taxon>
        <taxon>Bacillati</taxon>
        <taxon>Actinomycetota</taxon>
        <taxon>Actinomycetes</taxon>
        <taxon>Pseudonocardiales</taxon>
        <taxon>Pseudonocardiaceae</taxon>
        <taxon>Amycolatopsis</taxon>
    </lineage>
</organism>
<dbReference type="InterPro" id="IPR036390">
    <property type="entry name" value="WH_DNA-bd_sf"/>
</dbReference>
<dbReference type="Proteomes" id="UP001501116">
    <property type="component" value="Unassembled WGS sequence"/>
</dbReference>
<evidence type="ECO:0000259" key="5">
    <source>
        <dbReference type="PROSITE" id="PS50931"/>
    </source>
</evidence>
<gene>
    <name evidence="6" type="ORF">GCM10009754_51470</name>
</gene>
<dbReference type="SUPFAM" id="SSF46785">
    <property type="entry name" value="Winged helix' DNA-binding domain"/>
    <property type="match status" value="1"/>
</dbReference>
<reference evidence="6 7" key="1">
    <citation type="journal article" date="2019" name="Int. J. Syst. Evol. Microbiol.">
        <title>The Global Catalogue of Microorganisms (GCM) 10K type strain sequencing project: providing services to taxonomists for standard genome sequencing and annotation.</title>
        <authorList>
            <consortium name="The Broad Institute Genomics Platform"/>
            <consortium name="The Broad Institute Genome Sequencing Center for Infectious Disease"/>
            <person name="Wu L."/>
            <person name="Ma J."/>
        </authorList>
    </citation>
    <scope>NUCLEOTIDE SEQUENCE [LARGE SCALE GENOMIC DNA]</scope>
    <source>
        <strain evidence="6 7">JCM 14545</strain>
    </source>
</reference>
<accession>A0ABN2RLD5</accession>
<evidence type="ECO:0000256" key="2">
    <source>
        <dbReference type="ARBA" id="ARBA00023015"/>
    </source>
</evidence>
<dbReference type="Gene3D" id="1.10.10.10">
    <property type="entry name" value="Winged helix-like DNA-binding domain superfamily/Winged helix DNA-binding domain"/>
    <property type="match status" value="1"/>
</dbReference>